<sequence>MEKFTTHTGVGVPLRRSNVDTDQIIPAVYLKRVTRTGFEDALFSAWRNDPEFVLNQDEYKSGTVLVAGPDFGTGSSREHAVWALKDYGFKVVLSSRFADIFRGNSGKQGLLAGVCAQEDIELLWKIIETNPGTEITVSLEDRTATAGDVTVKFVIDDYTRWRLMEGLDDIGLTLQNEADITEFESHRASWRPKTLPAKHEPSVHIEAARPTPGSAEAEEEANA</sequence>
<dbReference type="InterPro" id="IPR000573">
    <property type="entry name" value="AconitaseA/IPMdHydase_ssu_swvl"/>
</dbReference>
<comment type="catalytic activity">
    <reaction evidence="1 10">
        <text>(2R,3S)-3-isopropylmalate = (2S)-2-isopropylmalate</text>
        <dbReference type="Rhea" id="RHEA:32287"/>
        <dbReference type="ChEBI" id="CHEBI:1178"/>
        <dbReference type="ChEBI" id="CHEBI:35121"/>
        <dbReference type="EC" id="4.2.1.33"/>
    </reaction>
</comment>
<dbReference type="GO" id="GO:0003861">
    <property type="term" value="F:3-isopropylmalate dehydratase activity"/>
    <property type="evidence" value="ECO:0007669"/>
    <property type="project" value="UniProtKB-UniRule"/>
</dbReference>
<evidence type="ECO:0000256" key="8">
    <source>
        <dbReference type="ARBA" id="ARBA00023239"/>
    </source>
</evidence>
<name>A0AAU7DUS8_9MICO</name>
<dbReference type="EMBL" id="CP146203">
    <property type="protein sequence ID" value="XBH20521.1"/>
    <property type="molecule type" value="Genomic_DNA"/>
</dbReference>
<comment type="similarity">
    <text evidence="4 10">Belongs to the LeuD family. LeuD type 1 subfamily.</text>
</comment>
<evidence type="ECO:0000256" key="7">
    <source>
        <dbReference type="ARBA" id="ARBA00022605"/>
    </source>
</evidence>
<organism evidence="13">
    <name type="scientific">Jonesiaceae bacterium BS-20</name>
    <dbReference type="NCBI Taxonomy" id="3120821"/>
    <lineage>
        <taxon>Bacteria</taxon>
        <taxon>Bacillati</taxon>
        <taxon>Actinomycetota</taxon>
        <taxon>Actinomycetes</taxon>
        <taxon>Micrococcales</taxon>
        <taxon>Jonesiaceae</taxon>
    </lineage>
</organism>
<proteinExistence type="inferred from homology"/>
<dbReference type="PANTHER" id="PTHR43345">
    <property type="entry name" value="3-ISOPROPYLMALATE DEHYDRATASE SMALL SUBUNIT 2-RELATED-RELATED"/>
    <property type="match status" value="1"/>
</dbReference>
<dbReference type="Pfam" id="PF00694">
    <property type="entry name" value="Aconitase_C"/>
    <property type="match status" value="1"/>
</dbReference>
<protein>
    <recommendedName>
        <fullName evidence="10">3-isopropylmalate dehydratase small subunit</fullName>
        <ecNumber evidence="10">4.2.1.33</ecNumber>
    </recommendedName>
    <alternativeName>
        <fullName evidence="10">Alpha-IPM isomerase</fullName>
        <shortName evidence="10">IPMI</shortName>
    </alternativeName>
    <alternativeName>
        <fullName evidence="10">Isopropylmalate isomerase</fullName>
    </alternativeName>
</protein>
<dbReference type="NCBIfam" id="TIGR00171">
    <property type="entry name" value="leuD"/>
    <property type="match status" value="1"/>
</dbReference>
<dbReference type="SUPFAM" id="SSF52016">
    <property type="entry name" value="LeuD/IlvD-like"/>
    <property type="match status" value="1"/>
</dbReference>
<dbReference type="CDD" id="cd01577">
    <property type="entry name" value="IPMI_Swivel"/>
    <property type="match status" value="1"/>
</dbReference>
<dbReference type="GO" id="GO:0009098">
    <property type="term" value="P:L-leucine biosynthetic process"/>
    <property type="evidence" value="ECO:0007669"/>
    <property type="project" value="UniProtKB-UniRule"/>
</dbReference>
<dbReference type="PANTHER" id="PTHR43345:SF5">
    <property type="entry name" value="3-ISOPROPYLMALATE DEHYDRATASE SMALL SUBUNIT"/>
    <property type="match status" value="1"/>
</dbReference>
<comment type="pathway">
    <text evidence="3 10">Amino-acid biosynthesis; L-leucine biosynthesis; L-leucine from 3-methyl-2-oxobutanoate: step 2/4.</text>
</comment>
<comment type="subunit">
    <text evidence="5 10">Heterodimer of LeuC and LeuD.</text>
</comment>
<dbReference type="GO" id="GO:0009316">
    <property type="term" value="C:3-isopropylmalate dehydratase complex"/>
    <property type="evidence" value="ECO:0007669"/>
    <property type="project" value="InterPro"/>
</dbReference>
<dbReference type="Gene3D" id="3.20.19.10">
    <property type="entry name" value="Aconitase, domain 4"/>
    <property type="match status" value="1"/>
</dbReference>
<evidence type="ECO:0000256" key="1">
    <source>
        <dbReference type="ARBA" id="ARBA00000491"/>
    </source>
</evidence>
<keyword evidence="6 10" id="KW-0432">Leucine biosynthesis</keyword>
<evidence type="ECO:0000256" key="10">
    <source>
        <dbReference type="HAMAP-Rule" id="MF_01031"/>
    </source>
</evidence>
<dbReference type="AlphaFoldDB" id="A0AAU7DUS8"/>
<feature type="domain" description="Aconitase A/isopropylmalate dehydratase small subunit swivel" evidence="12">
    <location>
        <begin position="1"/>
        <end position="112"/>
    </location>
</feature>
<accession>A0AAU7DUS8</accession>
<evidence type="ECO:0000256" key="4">
    <source>
        <dbReference type="ARBA" id="ARBA00009845"/>
    </source>
</evidence>
<evidence type="ECO:0000256" key="3">
    <source>
        <dbReference type="ARBA" id="ARBA00004729"/>
    </source>
</evidence>
<feature type="region of interest" description="Disordered" evidence="11">
    <location>
        <begin position="191"/>
        <end position="223"/>
    </location>
</feature>
<keyword evidence="7 10" id="KW-0028">Amino-acid biosynthesis</keyword>
<dbReference type="NCBIfam" id="NF002458">
    <property type="entry name" value="PRK01641.1"/>
    <property type="match status" value="1"/>
</dbReference>
<feature type="compositionally biased region" description="Basic and acidic residues" evidence="11">
    <location>
        <begin position="197"/>
        <end position="207"/>
    </location>
</feature>
<dbReference type="InterPro" id="IPR015928">
    <property type="entry name" value="Aconitase/3IPM_dehydase_swvl"/>
</dbReference>
<keyword evidence="8 10" id="KW-0456">Lyase</keyword>
<dbReference type="InterPro" id="IPR033940">
    <property type="entry name" value="IPMI_Swivel"/>
</dbReference>
<dbReference type="InterPro" id="IPR050075">
    <property type="entry name" value="LeuD"/>
</dbReference>
<reference evidence="13" key="1">
    <citation type="submission" date="2024-02" db="EMBL/GenBank/DDBJ databases">
        <title>Tomenella chthoni gen. nov. sp. nov., a member of the family Jonesiaceae isolated from bat guano.</title>
        <authorList>
            <person name="Miller S.L."/>
            <person name="King J."/>
            <person name="Sankaranarayanan K."/>
            <person name="Lawson P.A."/>
        </authorList>
    </citation>
    <scope>NUCLEOTIDE SEQUENCE</scope>
    <source>
        <strain evidence="13">BS-20</strain>
    </source>
</reference>
<dbReference type="HAMAP" id="MF_01031">
    <property type="entry name" value="LeuD_type1"/>
    <property type="match status" value="1"/>
</dbReference>
<comment type="function">
    <text evidence="2 10">Catalyzes the isomerization between 2-isopropylmalate and 3-isopropylmalate, via the formation of 2-isopropylmaleate.</text>
</comment>
<evidence type="ECO:0000256" key="6">
    <source>
        <dbReference type="ARBA" id="ARBA00022430"/>
    </source>
</evidence>
<dbReference type="EC" id="4.2.1.33" evidence="10"/>
<evidence type="ECO:0000313" key="13">
    <source>
        <dbReference type="EMBL" id="XBH20521.1"/>
    </source>
</evidence>
<evidence type="ECO:0000259" key="12">
    <source>
        <dbReference type="Pfam" id="PF00694"/>
    </source>
</evidence>
<evidence type="ECO:0000256" key="11">
    <source>
        <dbReference type="SAM" id="MobiDB-lite"/>
    </source>
</evidence>
<evidence type="ECO:0000256" key="2">
    <source>
        <dbReference type="ARBA" id="ARBA00002695"/>
    </source>
</evidence>
<gene>
    <name evidence="10 13" type="primary">leuD</name>
    <name evidence="13" type="ORF">V5R04_09740</name>
</gene>
<dbReference type="InterPro" id="IPR004431">
    <property type="entry name" value="3-IsopropMal_deHydase_ssu"/>
</dbReference>
<evidence type="ECO:0000256" key="9">
    <source>
        <dbReference type="ARBA" id="ARBA00023304"/>
    </source>
</evidence>
<dbReference type="FunFam" id="3.20.19.10:FF:000003">
    <property type="entry name" value="3-isopropylmalate dehydratase small subunit"/>
    <property type="match status" value="1"/>
</dbReference>
<keyword evidence="9 10" id="KW-0100">Branched-chain amino acid biosynthesis</keyword>
<evidence type="ECO:0000256" key="5">
    <source>
        <dbReference type="ARBA" id="ARBA00011271"/>
    </source>
</evidence>